<evidence type="ECO:0000313" key="2">
    <source>
        <dbReference type="Proteomes" id="UP001627154"/>
    </source>
</evidence>
<reference evidence="1 2" key="1">
    <citation type="journal article" date="2024" name="bioRxiv">
        <title>A reference genome for Trichogramma kaykai: A tiny desert-dwelling parasitoid wasp with competing sex-ratio distorters.</title>
        <authorList>
            <person name="Culotta J."/>
            <person name="Lindsey A.R."/>
        </authorList>
    </citation>
    <scope>NUCLEOTIDE SEQUENCE [LARGE SCALE GENOMIC DNA]</scope>
    <source>
        <strain evidence="1 2">KSX58</strain>
    </source>
</reference>
<dbReference type="EMBL" id="JBJJXI010000021">
    <property type="protein sequence ID" value="KAL3405067.1"/>
    <property type="molecule type" value="Genomic_DNA"/>
</dbReference>
<evidence type="ECO:0000313" key="1">
    <source>
        <dbReference type="EMBL" id="KAL3405067.1"/>
    </source>
</evidence>
<proteinExistence type="predicted"/>
<keyword evidence="2" id="KW-1185">Reference proteome</keyword>
<dbReference type="AlphaFoldDB" id="A0ABD2XIC6"/>
<organism evidence="1 2">
    <name type="scientific">Trichogramma kaykai</name>
    <dbReference type="NCBI Taxonomy" id="54128"/>
    <lineage>
        <taxon>Eukaryota</taxon>
        <taxon>Metazoa</taxon>
        <taxon>Ecdysozoa</taxon>
        <taxon>Arthropoda</taxon>
        <taxon>Hexapoda</taxon>
        <taxon>Insecta</taxon>
        <taxon>Pterygota</taxon>
        <taxon>Neoptera</taxon>
        <taxon>Endopterygota</taxon>
        <taxon>Hymenoptera</taxon>
        <taxon>Apocrita</taxon>
        <taxon>Proctotrupomorpha</taxon>
        <taxon>Chalcidoidea</taxon>
        <taxon>Trichogrammatidae</taxon>
        <taxon>Trichogramma</taxon>
    </lineage>
</organism>
<accession>A0ABD2XIC6</accession>
<name>A0ABD2XIC6_9HYME</name>
<dbReference type="InterPro" id="IPR008042">
    <property type="entry name" value="Retrotrans_Pao"/>
</dbReference>
<dbReference type="Pfam" id="PF05380">
    <property type="entry name" value="Peptidase_A17"/>
    <property type="match status" value="1"/>
</dbReference>
<evidence type="ECO:0008006" key="3">
    <source>
        <dbReference type="Google" id="ProtNLM"/>
    </source>
</evidence>
<dbReference type="Proteomes" id="UP001627154">
    <property type="component" value="Unassembled WGS sequence"/>
</dbReference>
<protein>
    <recommendedName>
        <fullName evidence="3">RNase H type-1 domain-containing protein</fullName>
    </recommendedName>
</protein>
<gene>
    <name evidence="1" type="ORF">TKK_002124</name>
</gene>
<sequence length="67" mass="7417">MLEPSRTPRSTIPRLELRAALIAARLLRTICDELAIDINTCVAWSDSRIVLHWIDSTEAIGNSVVDG</sequence>
<comment type="caution">
    <text evidence="1">The sequence shown here is derived from an EMBL/GenBank/DDBJ whole genome shotgun (WGS) entry which is preliminary data.</text>
</comment>